<feature type="binding site" evidence="10">
    <location>
        <position position="153"/>
    </location>
    <ligand>
        <name>pyridoxal 5'-phosphate</name>
        <dbReference type="ChEBI" id="CHEBI:597326"/>
    </ligand>
</feature>
<dbReference type="PANTHER" id="PTHR43247:SF1">
    <property type="entry name" value="PHOSPHOSERINE AMINOTRANSFERASE"/>
    <property type="match status" value="1"/>
</dbReference>
<evidence type="ECO:0000313" key="13">
    <source>
        <dbReference type="Proteomes" id="UP000177230"/>
    </source>
</evidence>
<evidence type="ECO:0000256" key="2">
    <source>
        <dbReference type="ARBA" id="ARBA00006904"/>
    </source>
</evidence>
<organism evidence="12 13">
    <name type="scientific">Candidatus Edwardsbacteria bacterium GWF2_54_11</name>
    <dbReference type="NCBI Taxonomy" id="1817851"/>
    <lineage>
        <taxon>Bacteria</taxon>
        <taxon>Candidatus Edwardsiibacteriota</taxon>
    </lineage>
</organism>
<evidence type="ECO:0000256" key="1">
    <source>
        <dbReference type="ARBA" id="ARBA00005099"/>
    </source>
</evidence>
<comment type="pathway">
    <text evidence="10">Cofactor biosynthesis; pyridoxine 5'-phosphate biosynthesis; pyridoxine 5'-phosphate from D-erythrose 4-phosphate: step 3/5.</text>
</comment>
<dbReference type="Proteomes" id="UP000177230">
    <property type="component" value="Unassembled WGS sequence"/>
</dbReference>
<comment type="caution">
    <text evidence="12">The sequence shown here is derived from an EMBL/GenBank/DDBJ whole genome shotgun (WGS) entry which is preliminary data.</text>
</comment>
<dbReference type="FunFam" id="3.90.1150.10:FF:000006">
    <property type="entry name" value="Phosphoserine aminotransferase"/>
    <property type="match status" value="1"/>
</dbReference>
<comment type="similarity">
    <text evidence="2 10">Belongs to the class-V pyridoxal-phosphate-dependent aminotransferase family. SerC subfamily.</text>
</comment>
<name>A0A1F5RGV7_9BACT</name>
<dbReference type="EC" id="2.6.1.52" evidence="10"/>
<dbReference type="SUPFAM" id="SSF53383">
    <property type="entry name" value="PLP-dependent transferases"/>
    <property type="match status" value="1"/>
</dbReference>
<dbReference type="CDD" id="cd00611">
    <property type="entry name" value="PSAT_like"/>
    <property type="match status" value="1"/>
</dbReference>
<dbReference type="PANTHER" id="PTHR43247">
    <property type="entry name" value="PHOSPHOSERINE AMINOTRANSFERASE"/>
    <property type="match status" value="1"/>
</dbReference>
<dbReference type="InterPro" id="IPR015421">
    <property type="entry name" value="PyrdxlP-dep_Trfase_major"/>
</dbReference>
<comment type="cofactor">
    <cofactor evidence="10">
        <name>pyridoxal 5'-phosphate</name>
        <dbReference type="ChEBI" id="CHEBI:597326"/>
    </cofactor>
    <text evidence="10">Binds 1 pyridoxal phosphate per subunit.</text>
</comment>
<feature type="modified residue" description="N6-(pyridoxal phosphate)lysine" evidence="10">
    <location>
        <position position="197"/>
    </location>
</feature>
<dbReference type="GO" id="GO:0030170">
    <property type="term" value="F:pyridoxal phosphate binding"/>
    <property type="evidence" value="ECO:0007669"/>
    <property type="project" value="UniProtKB-UniRule"/>
</dbReference>
<dbReference type="PIRSF" id="PIRSF000525">
    <property type="entry name" value="SerC"/>
    <property type="match status" value="1"/>
</dbReference>
<evidence type="ECO:0000259" key="11">
    <source>
        <dbReference type="Pfam" id="PF00266"/>
    </source>
</evidence>
<keyword evidence="6 10" id="KW-0663">Pyridoxal phosphate</keyword>
<accession>A0A1F5RGV7</accession>
<comment type="pathway">
    <text evidence="1 10">Amino-acid biosynthesis; L-serine biosynthesis; L-serine from 3-phospho-D-glycerate: step 2/3.</text>
</comment>
<reference evidence="12 13" key="1">
    <citation type="journal article" date="2016" name="Nat. Commun.">
        <title>Thousands of microbial genomes shed light on interconnected biogeochemical processes in an aquifer system.</title>
        <authorList>
            <person name="Anantharaman K."/>
            <person name="Brown C.T."/>
            <person name="Hug L.A."/>
            <person name="Sharon I."/>
            <person name="Castelle C.J."/>
            <person name="Probst A.J."/>
            <person name="Thomas B.C."/>
            <person name="Singh A."/>
            <person name="Wilkins M.J."/>
            <person name="Karaoz U."/>
            <person name="Brodie E.L."/>
            <person name="Williams K.H."/>
            <person name="Hubbard S.S."/>
            <person name="Banfield J.F."/>
        </authorList>
    </citation>
    <scope>NUCLEOTIDE SEQUENCE [LARGE SCALE GENOMIC DNA]</scope>
</reference>
<evidence type="ECO:0000256" key="3">
    <source>
        <dbReference type="ARBA" id="ARBA00022576"/>
    </source>
</evidence>
<proteinExistence type="inferred from homology"/>
<evidence type="ECO:0000256" key="7">
    <source>
        <dbReference type="ARBA" id="ARBA00023299"/>
    </source>
</evidence>
<dbReference type="GO" id="GO:0006564">
    <property type="term" value="P:L-serine biosynthetic process"/>
    <property type="evidence" value="ECO:0007669"/>
    <property type="project" value="UniProtKB-UniRule"/>
</dbReference>
<evidence type="ECO:0000256" key="5">
    <source>
        <dbReference type="ARBA" id="ARBA00022679"/>
    </source>
</evidence>
<keyword evidence="10" id="KW-0963">Cytoplasm</keyword>
<dbReference type="InterPro" id="IPR015424">
    <property type="entry name" value="PyrdxlP-dep_Trfase"/>
</dbReference>
<dbReference type="InterPro" id="IPR000192">
    <property type="entry name" value="Aminotrans_V_dom"/>
</dbReference>
<feature type="binding site" evidence="10">
    <location>
        <position position="173"/>
    </location>
    <ligand>
        <name>pyridoxal 5'-phosphate</name>
        <dbReference type="ChEBI" id="CHEBI:597326"/>
    </ligand>
</feature>
<evidence type="ECO:0000313" key="12">
    <source>
        <dbReference type="EMBL" id="OGF13383.1"/>
    </source>
</evidence>
<dbReference type="GO" id="GO:0004648">
    <property type="term" value="F:O-phospho-L-serine:2-oxoglutarate aminotransferase activity"/>
    <property type="evidence" value="ECO:0007669"/>
    <property type="project" value="UniProtKB-UniRule"/>
</dbReference>
<protein>
    <recommendedName>
        <fullName evidence="10">Phosphoserine aminotransferase</fullName>
        <ecNumber evidence="10">2.6.1.52</ecNumber>
    </recommendedName>
    <alternativeName>
        <fullName evidence="10">Phosphohydroxythreonine aminotransferase</fullName>
        <shortName evidence="10">PSAT</shortName>
    </alternativeName>
</protein>
<keyword evidence="4 10" id="KW-0028">Amino-acid biosynthesis</keyword>
<feature type="binding site" evidence="10">
    <location>
        <position position="103"/>
    </location>
    <ligand>
        <name>pyridoxal 5'-phosphate</name>
        <dbReference type="ChEBI" id="CHEBI:597326"/>
    </ligand>
</feature>
<feature type="binding site" evidence="10">
    <location>
        <position position="43"/>
    </location>
    <ligand>
        <name>L-glutamate</name>
        <dbReference type="ChEBI" id="CHEBI:29985"/>
    </ligand>
</feature>
<feature type="binding site" evidence="10">
    <location>
        <begin position="238"/>
        <end position="239"/>
    </location>
    <ligand>
        <name>pyridoxal 5'-phosphate</name>
        <dbReference type="ChEBI" id="CHEBI:597326"/>
    </ligand>
</feature>
<evidence type="ECO:0000256" key="4">
    <source>
        <dbReference type="ARBA" id="ARBA00022605"/>
    </source>
</evidence>
<dbReference type="NCBIfam" id="TIGR01364">
    <property type="entry name" value="serC_1"/>
    <property type="match status" value="1"/>
</dbReference>
<evidence type="ECO:0000256" key="8">
    <source>
        <dbReference type="ARBA" id="ARBA00047630"/>
    </source>
</evidence>
<dbReference type="AlphaFoldDB" id="A0A1F5RGV7"/>
<dbReference type="HAMAP" id="MF_00160">
    <property type="entry name" value="SerC_aminotrans_5"/>
    <property type="match status" value="1"/>
</dbReference>
<dbReference type="InterPro" id="IPR022278">
    <property type="entry name" value="Pser_aminoTfrase"/>
</dbReference>
<dbReference type="Pfam" id="PF00266">
    <property type="entry name" value="Aminotran_5"/>
    <property type="match status" value="1"/>
</dbReference>
<keyword evidence="3 10" id="KW-0032">Aminotransferase</keyword>
<evidence type="ECO:0000256" key="10">
    <source>
        <dbReference type="HAMAP-Rule" id="MF_00160"/>
    </source>
</evidence>
<dbReference type="FunFam" id="3.40.640.10:FF:000010">
    <property type="entry name" value="Phosphoserine aminotransferase"/>
    <property type="match status" value="1"/>
</dbReference>
<sequence length="362" mass="40166">MAKRVYNFSAGPGMLPEAVLKKAAEEMLDYQGSGMSVMEMSHRSKVYQSIIDGAEKAIRDLMNIPANYKVLFLQGGASTQFAMIPLNLLKKSNKADYVNTGEWASKAIAEAKRYGDIKVVASSEPEVFNHLPELDPKEFRPDADYFHMTTNNTIFGTSWKKYPDTKGVPLVVDMSSDILSKVVDISQFALVYAGAQKNMGPAGVTVVIIRDDMIDFSKPETPTMLKYKTHVDGASMYNTPPCFAVYMVKLVCEHVLALGGVAAMEKINNQKAGLLYEVLDNSKLFKCHVQKKEDRSLMNIPFRTPSEELDKKFLAEAAKEGLTTLSGHRKTGGMRASIYNAMPLEGVEKLVEFIKKFEKANS</sequence>
<evidence type="ECO:0000256" key="6">
    <source>
        <dbReference type="ARBA" id="ARBA00022898"/>
    </source>
</evidence>
<dbReference type="UniPathway" id="UPA00244">
    <property type="reaction ID" value="UER00311"/>
</dbReference>
<evidence type="ECO:0000256" key="9">
    <source>
        <dbReference type="ARBA" id="ARBA00049007"/>
    </source>
</evidence>
<comment type="caution">
    <text evidence="10">Lacks conserved residue(s) required for the propagation of feature annotation.</text>
</comment>
<dbReference type="GO" id="GO:0008615">
    <property type="term" value="P:pyridoxine biosynthetic process"/>
    <property type="evidence" value="ECO:0007669"/>
    <property type="project" value="UniProtKB-UniRule"/>
</dbReference>
<dbReference type="NCBIfam" id="NF003764">
    <property type="entry name" value="PRK05355.1"/>
    <property type="match status" value="1"/>
</dbReference>
<keyword evidence="5 10" id="KW-0808">Transferase</keyword>
<dbReference type="EMBL" id="MFFM01000020">
    <property type="protein sequence ID" value="OGF13383.1"/>
    <property type="molecule type" value="Genomic_DNA"/>
</dbReference>
<keyword evidence="10" id="KW-0664">Pyridoxine biosynthesis</keyword>
<keyword evidence="7 10" id="KW-0718">Serine biosynthesis</keyword>
<dbReference type="GO" id="GO:0005737">
    <property type="term" value="C:cytoplasm"/>
    <property type="evidence" value="ECO:0007669"/>
    <property type="project" value="UniProtKB-SubCell"/>
</dbReference>
<comment type="subunit">
    <text evidence="10">Homodimer.</text>
</comment>
<feature type="binding site" evidence="10">
    <location>
        <position position="196"/>
    </location>
    <ligand>
        <name>pyridoxal 5'-phosphate</name>
        <dbReference type="ChEBI" id="CHEBI:597326"/>
    </ligand>
</feature>
<comment type="function">
    <text evidence="10">Catalyzes the reversible conversion of 3-phosphohydroxypyruvate to phosphoserine and of 3-hydroxy-2-oxo-4-phosphonooxybutanoate to phosphohydroxythreonine.</text>
</comment>
<comment type="catalytic activity">
    <reaction evidence="9 10">
        <text>O-phospho-L-serine + 2-oxoglutarate = 3-phosphooxypyruvate + L-glutamate</text>
        <dbReference type="Rhea" id="RHEA:14329"/>
        <dbReference type="ChEBI" id="CHEBI:16810"/>
        <dbReference type="ChEBI" id="CHEBI:18110"/>
        <dbReference type="ChEBI" id="CHEBI:29985"/>
        <dbReference type="ChEBI" id="CHEBI:57524"/>
        <dbReference type="EC" id="2.6.1.52"/>
    </reaction>
</comment>
<dbReference type="Gene3D" id="3.40.640.10">
    <property type="entry name" value="Type I PLP-dependent aspartate aminotransferase-like (Major domain)"/>
    <property type="match status" value="1"/>
</dbReference>
<comment type="catalytic activity">
    <reaction evidence="8 10">
        <text>4-(phosphooxy)-L-threonine + 2-oxoglutarate = (R)-3-hydroxy-2-oxo-4-phosphooxybutanoate + L-glutamate</text>
        <dbReference type="Rhea" id="RHEA:16573"/>
        <dbReference type="ChEBI" id="CHEBI:16810"/>
        <dbReference type="ChEBI" id="CHEBI:29985"/>
        <dbReference type="ChEBI" id="CHEBI:58452"/>
        <dbReference type="ChEBI" id="CHEBI:58538"/>
        <dbReference type="EC" id="2.6.1.52"/>
    </reaction>
</comment>
<comment type="subcellular location">
    <subcellularLocation>
        <location evidence="10">Cytoplasm</location>
    </subcellularLocation>
</comment>
<gene>
    <name evidence="10" type="primary">serC</name>
    <name evidence="12" type="ORF">A2024_00250</name>
</gene>
<dbReference type="UniPathway" id="UPA00135">
    <property type="reaction ID" value="UER00197"/>
</dbReference>
<feature type="domain" description="Aminotransferase class V" evidence="11">
    <location>
        <begin position="5"/>
        <end position="350"/>
    </location>
</feature>
<dbReference type="InterPro" id="IPR015422">
    <property type="entry name" value="PyrdxlP-dep_Trfase_small"/>
</dbReference>
<feature type="binding site" evidence="10">
    <location>
        <begin position="77"/>
        <end position="78"/>
    </location>
    <ligand>
        <name>pyridoxal 5'-phosphate</name>
        <dbReference type="ChEBI" id="CHEBI:597326"/>
    </ligand>
</feature>
<dbReference type="Gene3D" id="3.90.1150.10">
    <property type="entry name" value="Aspartate Aminotransferase, domain 1"/>
    <property type="match status" value="1"/>
</dbReference>